<dbReference type="CDD" id="cd14497">
    <property type="entry name" value="PTP_PTEN-like"/>
    <property type="match status" value="1"/>
</dbReference>
<feature type="domain" description="C2 tensin-type" evidence="5">
    <location>
        <begin position="321"/>
        <end position="499"/>
    </location>
</feature>
<dbReference type="GO" id="GO:0016314">
    <property type="term" value="F:phosphatidylinositol-3,4,5-trisphosphate 3-phosphatase activity"/>
    <property type="evidence" value="ECO:0007669"/>
    <property type="project" value="TreeGrafter"/>
</dbReference>
<dbReference type="InterPro" id="IPR000387">
    <property type="entry name" value="Tyr_Pase_dom"/>
</dbReference>
<dbReference type="EMBL" id="MJFZ01000162">
    <property type="protein sequence ID" value="RAW35657.1"/>
    <property type="molecule type" value="Genomic_DNA"/>
</dbReference>
<name>A0A329SFP0_9STRA</name>
<evidence type="ECO:0000313" key="6">
    <source>
        <dbReference type="EMBL" id="KAG2862063.1"/>
    </source>
</evidence>
<dbReference type="PANTHER" id="PTHR12305:SF94">
    <property type="entry name" value="PHOSPHATIDYLINOSITOL-3,4,5-TRISPHOSPHATE 3-PHOSPHATASE"/>
    <property type="match status" value="1"/>
</dbReference>
<evidence type="ECO:0000256" key="2">
    <source>
        <dbReference type="SAM" id="MobiDB-lite"/>
    </source>
</evidence>
<dbReference type="SUPFAM" id="SSF52799">
    <property type="entry name" value="(Phosphotyrosine protein) phosphatases II"/>
    <property type="match status" value="1"/>
</dbReference>
<feature type="region of interest" description="Disordered" evidence="2">
    <location>
        <begin position="17"/>
        <end position="74"/>
    </location>
</feature>
<dbReference type="Proteomes" id="UP000774804">
    <property type="component" value="Unassembled WGS sequence"/>
</dbReference>
<feature type="region of interest" description="Disordered" evidence="2">
    <location>
        <begin position="599"/>
        <end position="633"/>
    </location>
</feature>
<keyword evidence="1" id="KW-0378">Hydrolase</keyword>
<evidence type="ECO:0000259" key="3">
    <source>
        <dbReference type="PROSITE" id="PS50056"/>
    </source>
</evidence>
<proteinExistence type="predicted"/>
<dbReference type="STRING" id="29920.A0A329SFP0"/>
<dbReference type="Proteomes" id="UP000251314">
    <property type="component" value="Unassembled WGS sequence"/>
</dbReference>
<feature type="domain" description="Tyrosine specific protein phosphatases" evidence="3">
    <location>
        <begin position="254"/>
        <end position="296"/>
    </location>
</feature>
<evidence type="ECO:0000256" key="1">
    <source>
        <dbReference type="ARBA" id="ARBA00022801"/>
    </source>
</evidence>
<dbReference type="Proteomes" id="UP000697107">
    <property type="component" value="Unassembled WGS sequence"/>
</dbReference>
<dbReference type="Gene3D" id="2.60.40.1110">
    <property type="match status" value="1"/>
</dbReference>
<dbReference type="Proteomes" id="UP000736787">
    <property type="component" value="Unassembled WGS sequence"/>
</dbReference>
<dbReference type="EMBL" id="RCMG01000138">
    <property type="protein sequence ID" value="KAG2862063.1"/>
    <property type="molecule type" value="Genomic_DNA"/>
</dbReference>
<comment type="caution">
    <text evidence="11">The sequence shown here is derived from an EMBL/GenBank/DDBJ whole genome shotgun (WGS) entry which is preliminary data.</text>
</comment>
<dbReference type="Proteomes" id="UP000735874">
    <property type="component" value="Unassembled WGS sequence"/>
</dbReference>
<dbReference type="Gene3D" id="3.90.190.10">
    <property type="entry name" value="Protein tyrosine phosphatase superfamily"/>
    <property type="match status" value="1"/>
</dbReference>
<dbReference type="InterPro" id="IPR016130">
    <property type="entry name" value="Tyr_Pase_AS"/>
</dbReference>
<evidence type="ECO:0000259" key="4">
    <source>
        <dbReference type="PROSITE" id="PS51181"/>
    </source>
</evidence>
<evidence type="ECO:0000313" key="7">
    <source>
        <dbReference type="EMBL" id="KAG2933717.1"/>
    </source>
</evidence>
<dbReference type="PROSITE" id="PS00383">
    <property type="entry name" value="TYR_PHOSPHATASE_1"/>
    <property type="match status" value="1"/>
</dbReference>
<feature type="compositionally biased region" description="Low complexity" evidence="2">
    <location>
        <begin position="41"/>
        <end position="53"/>
    </location>
</feature>
<dbReference type="SMART" id="SM01326">
    <property type="entry name" value="PTEN_C2"/>
    <property type="match status" value="1"/>
</dbReference>
<protein>
    <recommendedName>
        <fullName evidence="13">Phosphatidylinositol-3,4,5-trisphosphate 3-phosphatase</fullName>
    </recommendedName>
</protein>
<dbReference type="Proteomes" id="UP000760860">
    <property type="component" value="Unassembled WGS sequence"/>
</dbReference>
<evidence type="ECO:0000313" key="8">
    <source>
        <dbReference type="EMBL" id="KAG2948443.1"/>
    </source>
</evidence>
<dbReference type="PROSITE" id="PS50056">
    <property type="entry name" value="TYR_PHOSPHATASE_2"/>
    <property type="match status" value="1"/>
</dbReference>
<dbReference type="InterPro" id="IPR057023">
    <property type="entry name" value="PTP-SAK"/>
</dbReference>
<feature type="region of interest" description="Disordered" evidence="2">
    <location>
        <begin position="346"/>
        <end position="375"/>
    </location>
</feature>
<gene>
    <name evidence="11" type="ORF">PC110_g8078</name>
    <name evidence="6" type="ORF">PC113_g6660</name>
    <name evidence="7" type="ORF">PC115_g5416</name>
    <name evidence="8" type="ORF">PC117_g6023</name>
    <name evidence="9" type="ORF">PC118_g5462</name>
    <name evidence="10" type="ORF">PC129_g4507</name>
</gene>
<dbReference type="EMBL" id="RCML01000112">
    <property type="protein sequence ID" value="KAG2990733.1"/>
    <property type="molecule type" value="Genomic_DNA"/>
</dbReference>
<dbReference type="PROSITE" id="PS51182">
    <property type="entry name" value="C2_TENSIN"/>
    <property type="match status" value="1"/>
</dbReference>
<dbReference type="GO" id="GO:0005829">
    <property type="term" value="C:cytosol"/>
    <property type="evidence" value="ECO:0007669"/>
    <property type="project" value="TreeGrafter"/>
</dbReference>
<dbReference type="InterPro" id="IPR051281">
    <property type="entry name" value="Dual-spec_lipid-protein_phosph"/>
</dbReference>
<dbReference type="Pfam" id="PF10409">
    <property type="entry name" value="PTEN_C2"/>
    <property type="match status" value="1"/>
</dbReference>
<dbReference type="OrthoDB" id="16692at2759"/>
<keyword evidence="12" id="KW-1185">Reference proteome</keyword>
<dbReference type="InterPro" id="IPR035892">
    <property type="entry name" value="C2_domain_sf"/>
</dbReference>
<dbReference type="EMBL" id="RCMK01000110">
    <property type="protein sequence ID" value="KAG2948443.1"/>
    <property type="molecule type" value="Genomic_DNA"/>
</dbReference>
<dbReference type="EMBL" id="RCMI01000112">
    <property type="protein sequence ID" value="KAG2933717.1"/>
    <property type="molecule type" value="Genomic_DNA"/>
</dbReference>
<reference evidence="11 12" key="1">
    <citation type="submission" date="2018-01" db="EMBL/GenBank/DDBJ databases">
        <title>Draft genome of the strawberry crown rot pathogen Phytophthora cactorum.</title>
        <authorList>
            <person name="Armitage A.D."/>
            <person name="Lysoe E."/>
            <person name="Nellist C.F."/>
            <person name="Harrison R.J."/>
            <person name="Brurberg M.B."/>
        </authorList>
    </citation>
    <scope>NUCLEOTIDE SEQUENCE [LARGE SCALE GENOMIC DNA]</scope>
    <source>
        <strain evidence="11 12">10300</strain>
    </source>
</reference>
<evidence type="ECO:0000259" key="5">
    <source>
        <dbReference type="PROSITE" id="PS51182"/>
    </source>
</evidence>
<dbReference type="InterPro" id="IPR014020">
    <property type="entry name" value="Tensin_C2-dom"/>
</dbReference>
<evidence type="ECO:0000313" key="10">
    <source>
        <dbReference type="EMBL" id="KAG3224851.1"/>
    </source>
</evidence>
<dbReference type="SUPFAM" id="SSF49562">
    <property type="entry name" value="C2 domain (Calcium/lipid-binding domain, CaLB)"/>
    <property type="match status" value="1"/>
</dbReference>
<dbReference type="AlphaFoldDB" id="A0A329SFP0"/>
<dbReference type="PANTHER" id="PTHR12305">
    <property type="entry name" value="PHOSPHATASE WITH HOMOLOGY TO TENSIN"/>
    <property type="match status" value="1"/>
</dbReference>
<evidence type="ECO:0000313" key="12">
    <source>
        <dbReference type="Proteomes" id="UP000251314"/>
    </source>
</evidence>
<evidence type="ECO:0000313" key="9">
    <source>
        <dbReference type="EMBL" id="KAG2990733.1"/>
    </source>
</evidence>
<feature type="domain" description="Phosphatase tensin-type" evidence="4">
    <location>
        <begin position="143"/>
        <end position="317"/>
    </location>
</feature>
<dbReference type="InterPro" id="IPR029023">
    <property type="entry name" value="Tensin_phosphatase"/>
</dbReference>
<dbReference type="VEuPathDB" id="FungiDB:PC110_g8078"/>
<accession>A0A329SFP0</accession>
<dbReference type="InterPro" id="IPR029021">
    <property type="entry name" value="Prot-tyrosine_phosphatase-like"/>
</dbReference>
<sequence length="756" mass="82550">MFKKLSERFPAAATRLEAYTGVGSHESKTTSPSSDADTAGSPSPAQESDASAAPSPPPPTLFGEESVPKSDDHQSATLKATLTERFNSESMSAAASTMMGFMQKAKVVAASAAKEGAVKARKALDAADMDALQRRLSYALDRSTGEVNLELLNFSYVTENLVAMGFPNMNLGTNRTLLKDNPIDLVAMYLNDKHGGHYMIWNLSEETYDYTYFDNQVLEFNFPGHPAPPLGLVFKICSSIESWLQADEKNLAAVHCLTGKGRTGTVIACYLAWVGQFPNAMESLEYVAEQRQTSVEKLTIPSQRRYIQYFNNVMDGVKPRSSPLLLRRVIINTIPVFGERRVLEPVKKGSSTDDGSETVGVEGEVLTSGASPAEVETEEEEMIETVEEGCCPYLQIFKGGKLVFTTTWQDMEDGHGIQWASTGDGSVSFNVNCMLQGDILIRCRHLTDAGERVSMFRGAFHTGYIPQGILRLIKAQLDGACSDPRFDQDFFVDLIFADVETEGKALTADVSGGEHVNTPKSEGVSLNEEDRQAYEDMLHRDEAFWQDIEDRKKRLQKQREEQLKKKKAEAEAKAAAEAAAEAEAKAKAEAEAEAAKKVQAAQKQNSFSISGTDEDTVGAKKVNRKGSWNEEKDKQLMSELESLTSGALAKAAEDVGEEKALDVAVSASGTVDSTDLSKEFDEMKNLEKELGLQSFSSDLASLPDGKIDPQLELLDAELKGLEGLSPKAGDDTDDVMNFGADDFEELEEYLSGLSTK</sequence>
<evidence type="ECO:0008006" key="13">
    <source>
        <dbReference type="Google" id="ProtNLM"/>
    </source>
</evidence>
<dbReference type="EMBL" id="RCMV01000100">
    <property type="protein sequence ID" value="KAG3224851.1"/>
    <property type="molecule type" value="Genomic_DNA"/>
</dbReference>
<evidence type="ECO:0000313" key="11">
    <source>
        <dbReference type="EMBL" id="RAW35657.1"/>
    </source>
</evidence>
<reference evidence="6" key="2">
    <citation type="submission" date="2018-10" db="EMBL/GenBank/DDBJ databases">
        <title>Effector identification in a new, highly contiguous assembly of the strawberry crown rot pathogen Phytophthora cactorum.</title>
        <authorList>
            <person name="Armitage A.D."/>
            <person name="Nellist C.F."/>
            <person name="Bates H."/>
            <person name="Vickerstaff R.J."/>
            <person name="Harrison R.J."/>
        </authorList>
    </citation>
    <scope>NUCLEOTIDE SEQUENCE</scope>
    <source>
        <strain evidence="6">15-7</strain>
        <strain evidence="7">4032</strain>
        <strain evidence="8">4040</strain>
        <strain evidence="9">P415</strain>
        <strain evidence="10">P421</strain>
    </source>
</reference>
<organism evidence="11 12">
    <name type="scientific">Phytophthora cactorum</name>
    <dbReference type="NCBI Taxonomy" id="29920"/>
    <lineage>
        <taxon>Eukaryota</taxon>
        <taxon>Sar</taxon>
        <taxon>Stramenopiles</taxon>
        <taxon>Oomycota</taxon>
        <taxon>Peronosporomycetes</taxon>
        <taxon>Peronosporales</taxon>
        <taxon>Peronosporaceae</taxon>
        <taxon>Phytophthora</taxon>
    </lineage>
</organism>
<dbReference type="PROSITE" id="PS51181">
    <property type="entry name" value="PPASE_TENSIN"/>
    <property type="match status" value="1"/>
</dbReference>
<dbReference type="Pfam" id="PF22784">
    <property type="entry name" value="PTP-SAK"/>
    <property type="match status" value="1"/>
</dbReference>